<accession>A0ABP8A1Q2</accession>
<comment type="caution">
    <text evidence="1">The sequence shown here is derived from an EMBL/GenBank/DDBJ whole genome shotgun (WGS) entry which is preliminary data.</text>
</comment>
<protein>
    <submittedName>
        <fullName evidence="1">Glycosyltransferase family protein</fullName>
    </submittedName>
</protein>
<gene>
    <name evidence="1" type="ORF">GCM10022218_21910</name>
</gene>
<reference evidence="2" key="1">
    <citation type="journal article" date="2019" name="Int. J. Syst. Evol. Microbiol.">
        <title>The Global Catalogue of Microorganisms (GCM) 10K type strain sequencing project: providing services to taxonomists for standard genome sequencing and annotation.</title>
        <authorList>
            <consortium name="The Broad Institute Genomics Platform"/>
            <consortium name="The Broad Institute Genome Sequencing Center for Infectious Disease"/>
            <person name="Wu L."/>
            <person name="Ma J."/>
        </authorList>
    </citation>
    <scope>NUCLEOTIDE SEQUENCE [LARGE SCALE GENOMIC DNA]</scope>
    <source>
        <strain evidence="2">JCM 16722</strain>
    </source>
</reference>
<dbReference type="Pfam" id="PF02348">
    <property type="entry name" value="CTP_transf_3"/>
    <property type="match status" value="1"/>
</dbReference>
<dbReference type="EMBL" id="BAAAZK010000006">
    <property type="protein sequence ID" value="GAA4175727.1"/>
    <property type="molecule type" value="Genomic_DNA"/>
</dbReference>
<dbReference type="PANTHER" id="PTHR42866:SF1">
    <property type="entry name" value="SPORE COAT POLYSACCHARIDE BIOSYNTHESIS PROTEIN SPSF"/>
    <property type="match status" value="1"/>
</dbReference>
<evidence type="ECO:0000313" key="1">
    <source>
        <dbReference type="EMBL" id="GAA4175727.1"/>
    </source>
</evidence>
<sequence>MIGIIIQARLGSTRLPKKILKPFEGKTILLFLIERLRQLNLPIVVATTTNENDDELCDYLSTHQIAYYRGDENNVLARYIGAASYYNFDTVIRICSDSPLIDLHKLESLVEQYRAEDCDYFSFSYKNVPTVLTHFGVFGEIVRLEALKLLDKSVDDLKIKEHVTYGIYTNAKDYNVKLVELTIFKQDFERIRLTIDTPEDYDNLLSIGEKYRGFLNEPFEKLAERISRDEKLLKKMETIIMSNKK</sequence>
<dbReference type="InterPro" id="IPR029044">
    <property type="entry name" value="Nucleotide-diphossugar_trans"/>
</dbReference>
<organism evidence="1 2">
    <name type="scientific">Sphingobacterium ginsenosidimutans</name>
    <dbReference type="NCBI Taxonomy" id="687845"/>
    <lineage>
        <taxon>Bacteria</taxon>
        <taxon>Pseudomonadati</taxon>
        <taxon>Bacteroidota</taxon>
        <taxon>Sphingobacteriia</taxon>
        <taxon>Sphingobacteriales</taxon>
        <taxon>Sphingobacteriaceae</taxon>
        <taxon>Sphingobacterium</taxon>
    </lineage>
</organism>
<name>A0ABP8A1Q2_9SPHI</name>
<dbReference type="SUPFAM" id="SSF53448">
    <property type="entry name" value="Nucleotide-diphospho-sugar transferases"/>
    <property type="match status" value="1"/>
</dbReference>
<evidence type="ECO:0000313" key="2">
    <source>
        <dbReference type="Proteomes" id="UP001500167"/>
    </source>
</evidence>
<dbReference type="RefSeq" id="WP_346086144.1">
    <property type="nucleotide sequence ID" value="NZ_BAAAZK010000006.1"/>
</dbReference>
<dbReference type="PANTHER" id="PTHR42866">
    <property type="entry name" value="3-DEOXY-MANNO-OCTULOSONATE CYTIDYLYLTRANSFERASE"/>
    <property type="match status" value="1"/>
</dbReference>
<dbReference type="Gene3D" id="3.90.550.10">
    <property type="entry name" value="Spore Coat Polysaccharide Biosynthesis Protein SpsA, Chain A"/>
    <property type="match status" value="1"/>
</dbReference>
<dbReference type="Proteomes" id="UP001500167">
    <property type="component" value="Unassembled WGS sequence"/>
</dbReference>
<keyword evidence="2" id="KW-1185">Reference proteome</keyword>
<dbReference type="InterPro" id="IPR003329">
    <property type="entry name" value="Cytidylyl_trans"/>
</dbReference>
<proteinExistence type="predicted"/>